<dbReference type="Pfam" id="PF00497">
    <property type="entry name" value="SBP_bac_3"/>
    <property type="match status" value="1"/>
</dbReference>
<dbReference type="InterPro" id="IPR001638">
    <property type="entry name" value="Solute-binding_3/MltF_N"/>
</dbReference>
<gene>
    <name evidence="4" type="ORF">DYH56_03630</name>
</gene>
<dbReference type="Pfam" id="PF00563">
    <property type="entry name" value="EAL"/>
    <property type="match status" value="1"/>
</dbReference>
<keyword evidence="1" id="KW-1133">Transmembrane helix</keyword>
<comment type="caution">
    <text evidence="4">The sequence shown here is derived from an EMBL/GenBank/DDBJ whole genome shotgun (WGS) entry which is preliminary data.</text>
</comment>
<protein>
    <submittedName>
        <fullName evidence="4">EAL domain-containing protein</fullName>
    </submittedName>
</protein>
<dbReference type="SMART" id="SM00052">
    <property type="entry name" value="EAL"/>
    <property type="match status" value="1"/>
</dbReference>
<dbReference type="SMART" id="SM00267">
    <property type="entry name" value="GGDEF"/>
    <property type="match status" value="1"/>
</dbReference>
<feature type="domain" description="GGDEF" evidence="3">
    <location>
        <begin position="562"/>
        <end position="694"/>
    </location>
</feature>
<dbReference type="SUPFAM" id="SSF141868">
    <property type="entry name" value="EAL domain-like"/>
    <property type="match status" value="1"/>
</dbReference>
<dbReference type="InterPro" id="IPR035919">
    <property type="entry name" value="EAL_sf"/>
</dbReference>
<dbReference type="PANTHER" id="PTHR33121:SF71">
    <property type="entry name" value="OXYGEN SENSOR PROTEIN DOSP"/>
    <property type="match status" value="1"/>
</dbReference>
<dbReference type="PROSITE" id="PS50887">
    <property type="entry name" value="GGDEF"/>
    <property type="match status" value="1"/>
</dbReference>
<dbReference type="EMBL" id="QUAJ01000004">
    <property type="protein sequence ID" value="REI42457.1"/>
    <property type="molecule type" value="Genomic_DNA"/>
</dbReference>
<dbReference type="Pfam" id="PF00990">
    <property type="entry name" value="GGDEF"/>
    <property type="match status" value="1"/>
</dbReference>
<keyword evidence="1" id="KW-0472">Membrane</keyword>
<dbReference type="Proteomes" id="UP000263486">
    <property type="component" value="Unassembled WGS sequence"/>
</dbReference>
<dbReference type="SMART" id="SM00062">
    <property type="entry name" value="PBPb"/>
    <property type="match status" value="1"/>
</dbReference>
<evidence type="ECO:0000259" key="3">
    <source>
        <dbReference type="PROSITE" id="PS50887"/>
    </source>
</evidence>
<dbReference type="InterPro" id="IPR001633">
    <property type="entry name" value="EAL_dom"/>
</dbReference>
<feature type="domain" description="EAL" evidence="2">
    <location>
        <begin position="702"/>
        <end position="960"/>
    </location>
</feature>
<feature type="transmembrane region" description="Helical" evidence="1">
    <location>
        <begin position="505"/>
        <end position="528"/>
    </location>
</feature>
<accession>A0ABX9KJF2</accession>
<dbReference type="SUPFAM" id="SSF55073">
    <property type="entry name" value="Nucleotide cyclase"/>
    <property type="match status" value="1"/>
</dbReference>
<dbReference type="CDD" id="cd01949">
    <property type="entry name" value="GGDEF"/>
    <property type="match status" value="1"/>
</dbReference>
<dbReference type="RefSeq" id="WP_114641498.1">
    <property type="nucleotide sequence ID" value="NZ_JAACIO010000004.1"/>
</dbReference>
<evidence type="ECO:0000259" key="2">
    <source>
        <dbReference type="PROSITE" id="PS50883"/>
    </source>
</evidence>
<dbReference type="NCBIfam" id="TIGR00254">
    <property type="entry name" value="GGDEF"/>
    <property type="match status" value="1"/>
</dbReference>
<dbReference type="InterPro" id="IPR029787">
    <property type="entry name" value="Nucleotide_cyclase"/>
</dbReference>
<dbReference type="PROSITE" id="PS50883">
    <property type="entry name" value="EAL"/>
    <property type="match status" value="1"/>
</dbReference>
<organism evidence="4 5">
    <name type="scientific">Psychrilyobacter piezotolerans</name>
    <dbReference type="NCBI Taxonomy" id="2293438"/>
    <lineage>
        <taxon>Bacteria</taxon>
        <taxon>Fusobacteriati</taxon>
        <taxon>Fusobacteriota</taxon>
        <taxon>Fusobacteriia</taxon>
        <taxon>Fusobacteriales</taxon>
        <taxon>Fusobacteriaceae</taxon>
        <taxon>Psychrilyobacter</taxon>
    </lineage>
</organism>
<keyword evidence="5" id="KW-1185">Reference proteome</keyword>
<dbReference type="SUPFAM" id="SSF53850">
    <property type="entry name" value="Periplasmic binding protein-like II"/>
    <property type="match status" value="2"/>
</dbReference>
<dbReference type="Gene3D" id="3.30.70.270">
    <property type="match status" value="1"/>
</dbReference>
<reference evidence="4 5" key="1">
    <citation type="submission" date="2018-08" db="EMBL/GenBank/DDBJ databases">
        <title>Draft genome sequence of Psychrilyobacter sp. strain SD5 isolated from Black Sea water.</title>
        <authorList>
            <person name="Yadav S."/>
            <person name="Villanueva L."/>
            <person name="Damste J.S.S."/>
        </authorList>
    </citation>
    <scope>NUCLEOTIDE SEQUENCE [LARGE SCALE GENOMIC DNA]</scope>
    <source>
        <strain evidence="4 5">SD5</strain>
    </source>
</reference>
<dbReference type="InterPro" id="IPR050706">
    <property type="entry name" value="Cyclic-di-GMP_PDE-like"/>
</dbReference>
<dbReference type="Gene3D" id="3.20.20.450">
    <property type="entry name" value="EAL domain"/>
    <property type="match status" value="1"/>
</dbReference>
<dbReference type="InterPro" id="IPR043128">
    <property type="entry name" value="Rev_trsase/Diguanyl_cyclase"/>
</dbReference>
<evidence type="ECO:0000313" key="5">
    <source>
        <dbReference type="Proteomes" id="UP000263486"/>
    </source>
</evidence>
<name>A0ABX9KJF2_9FUSO</name>
<dbReference type="CDD" id="cd01948">
    <property type="entry name" value="EAL"/>
    <property type="match status" value="1"/>
</dbReference>
<dbReference type="Gene3D" id="3.40.190.10">
    <property type="entry name" value="Periplasmic binding protein-like II"/>
    <property type="match status" value="4"/>
</dbReference>
<keyword evidence="1" id="KW-0812">Transmembrane</keyword>
<proteinExistence type="predicted"/>
<evidence type="ECO:0000313" key="4">
    <source>
        <dbReference type="EMBL" id="REI42457.1"/>
    </source>
</evidence>
<dbReference type="InterPro" id="IPR000160">
    <property type="entry name" value="GGDEF_dom"/>
</dbReference>
<evidence type="ECO:0000256" key="1">
    <source>
        <dbReference type="SAM" id="Phobius"/>
    </source>
</evidence>
<dbReference type="PANTHER" id="PTHR33121">
    <property type="entry name" value="CYCLIC DI-GMP PHOSPHODIESTERASE PDEF"/>
    <property type="match status" value="1"/>
</dbReference>
<sequence length="990" mass="113772">MKKVTIFLLQIILFLIGVTAYAHDYKSSKIYSKEEINYIEKMQEGGLKIGANIDSLYVDIKNPEDSLAHKYESLLEDFFHIDAEIIIDEWKDLYQNLKKEEIDLLLDFTLSENRKEEFNLSIPIHGEKLYVISNNKNISLDEWRDLSGKEIAVLVDSSYSKYMKEFKKNNNLNFKIKEVDSFHNSKYDYAVSHTGDLFSDGLDVLELADVDPMGIGLAKSKVMLKKIIDKALKYSHKAQLLEMLDNEKTKRKRAVFYKNLTKAEKKYLEGKEKIEILVDSEFYPIFYYDKNKKTYDGIFSRILNELSLLLDTPVEVINLSPEEPWNSMYERFKKGSGDMTIMYFTPERGGMHNFSEPLEYTDMILVSNGGKKNITNMKIGVVQDDISEKIALKYFSESNKIIKFERFGEMIDTLKDGRIDSCVIDNDILSYYHQTRFDLSLEKIKTLEKMPICFAVQRENDTLLSIINKATDGFIDRKGIKNDFFQELLTVSIAKKMEENKRKNLILSMVGLIVVVIAAMTAGSKYILHKNLHKLAYYDHLTTALNRISFEKEMDKINFSRDGGLGMYIDLNGFKLINDNSGHHAGDMILKEVVCRLKKVFKNDLVYRLAGDEFFVFLKDTPLEPGINLAKQALKELKTPMNIINKEFEISVSIGICELDEEVNNLEDFLHRADIAMYTAKDKKDGGIVVATNKLVAQFEEDKNLEKELKKALYTEGIIPYFQPKVDLQTNDIVGIEALARWIHPERGIISPVVFIPLAEKTGLIQKLDFLIAESTIKKLKKWIDQDLVSNDFKGSFNISVKTFEEEDVYEQIKFLLNKYDLPGKNIEVEVTENIFINKLSKMLDELKFLKEDLGASIALDDFTAGHASLRGLSQLTVDTLKFDKSLLQIIKENSEKGKNIYSTLVKLSKDMGYTSVAEGIENVDESDFLKKEGVDYGQGFYFAKPMAEDKFVEFIGKRDGNSLYKERLVEIIRQKQNEIKIIEVYNGAL</sequence>